<dbReference type="RefSeq" id="WP_091254362.1">
    <property type="nucleotide sequence ID" value="NZ_FNDB01000001.1"/>
</dbReference>
<dbReference type="OrthoDB" id="1392590at2"/>
<accession>A0A1G7W760</accession>
<dbReference type="AlphaFoldDB" id="A0A1G7W760"/>
<dbReference type="Proteomes" id="UP000199274">
    <property type="component" value="Unassembled WGS sequence"/>
</dbReference>
<keyword evidence="2" id="KW-1185">Reference proteome</keyword>
<evidence type="ECO:0000313" key="2">
    <source>
        <dbReference type="Proteomes" id="UP000199274"/>
    </source>
</evidence>
<organism evidence="1 2">
    <name type="scientific">Flavobacterium omnivorum</name>
    <dbReference type="NCBI Taxonomy" id="178355"/>
    <lineage>
        <taxon>Bacteria</taxon>
        <taxon>Pseudomonadati</taxon>
        <taxon>Bacteroidota</taxon>
        <taxon>Flavobacteriia</taxon>
        <taxon>Flavobacteriales</taxon>
        <taxon>Flavobacteriaceae</taxon>
        <taxon>Flavobacterium</taxon>
    </lineage>
</organism>
<sequence length="622" mass="71780">MERRLTENIPILGRVQVNLVDLASRIYNIYLSEKEVERQQSSAHLGLISKAFQGINHSRYDYLILQCVISEIADNTFKGTTVSQGSININGKKYIGNDIIKSWFLLSNFGHCKNTIADEKALLLKAVQRKGFKSYLVNCIKDEQLRDWSEKTINDFDYVNFHHILSLRRIYKCLPRLVDFQNEIISVYKLLLLDINQTRMISDPKKVEQLKIIHRNVRNLGVIALDTRNSSLPVSIDILSAILSFDFYDGRYQQSKASDIFNPILSLLYKSLYLDPKSQTYQRSYEISGLNNMTGSFSDIIELATNEGLANPNSTILHHFLRIELHINNLEDEDTKDALRSILTVKRGVNSVESSMDYNPFTSIRVMDFYLIPQLFKLKHLPKFLSNISGILEKQVQGTYRNHVKHRGEIVKGVKRGITKAIVEEDQKEIIIDSLTNSIFEEAWREVQTQNIPPFKDILWAVLRYHIDDKFFFDIDHHTETEFKYFGIILPSGLDLLNPDITSAIESTSDHDRKHELKQLQKSTSKKFNGTTIACIARITIYDYSKAPEHRIVTDIDSLVLKFNDKNMYLELHESKNTKNPYTAAKKDINKKLIRILNKNCIGRQIREVKGYGAKVLIKHDS</sequence>
<name>A0A1G7W760_9FLAO</name>
<dbReference type="EMBL" id="FNDB01000001">
    <property type="protein sequence ID" value="SDG67768.1"/>
    <property type="molecule type" value="Genomic_DNA"/>
</dbReference>
<evidence type="ECO:0000313" key="1">
    <source>
        <dbReference type="EMBL" id="SDG67768.1"/>
    </source>
</evidence>
<gene>
    <name evidence="1" type="ORF">SAMN04488062_101352</name>
</gene>
<protein>
    <submittedName>
        <fullName evidence="1">Uncharacterized protein</fullName>
    </submittedName>
</protein>
<proteinExistence type="predicted"/>
<reference evidence="2" key="1">
    <citation type="submission" date="2016-10" db="EMBL/GenBank/DDBJ databases">
        <authorList>
            <person name="Varghese N."/>
            <person name="Submissions S."/>
        </authorList>
    </citation>
    <scope>NUCLEOTIDE SEQUENCE [LARGE SCALE GENOMIC DNA]</scope>
    <source>
        <strain evidence="2">CGMCC 1.2747</strain>
    </source>
</reference>